<evidence type="ECO:0000259" key="3">
    <source>
        <dbReference type="Pfam" id="PF14237"/>
    </source>
</evidence>
<dbReference type="AlphaFoldDB" id="A0A553C740"/>
<keyword evidence="2" id="KW-0812">Transmembrane</keyword>
<dbReference type="Pfam" id="PF14237">
    <property type="entry name" value="GYF_2"/>
    <property type="match status" value="1"/>
</dbReference>
<keyword evidence="2" id="KW-0472">Membrane</keyword>
<accession>A0A553C740</accession>
<protein>
    <submittedName>
        <fullName evidence="4">DUF4339 domain-containing protein</fullName>
    </submittedName>
</protein>
<evidence type="ECO:0000313" key="4">
    <source>
        <dbReference type="EMBL" id="TRX16340.1"/>
    </source>
</evidence>
<evidence type="ECO:0000256" key="1">
    <source>
        <dbReference type="SAM" id="Coils"/>
    </source>
</evidence>
<feature type="coiled-coil region" evidence="1">
    <location>
        <begin position="111"/>
        <end position="234"/>
    </location>
</feature>
<sequence>MKKYYLHNGTESSGPFDIEELKAKNITKTSPVWFDGMLHWKTAGEIPELNQLFTVNPPAFPLFETPELATKVETNKEARKILGLSKNAFLIVCATVVILIGISVLKTIEENRSRELKIKNHKTEIENYQLELKQKQLEEEKIQAVIQEQIDARRMANTKKETASNRLTKIEQLIVEYQNNLDETEKKLQKAAGFKLLRSASEKKKQMDFLQKNIDSYKNIINKLKNESDQLKLEMEKIPK</sequence>
<keyword evidence="5" id="KW-1185">Reference proteome</keyword>
<feature type="transmembrane region" description="Helical" evidence="2">
    <location>
        <begin position="88"/>
        <end position="108"/>
    </location>
</feature>
<dbReference type="OrthoDB" id="9764015at2"/>
<keyword evidence="2" id="KW-1133">Transmembrane helix</keyword>
<dbReference type="RefSeq" id="WP_144071971.1">
    <property type="nucleotide sequence ID" value="NZ_VJZR01000015.1"/>
</dbReference>
<proteinExistence type="predicted"/>
<feature type="domain" description="GYF" evidence="3">
    <location>
        <begin position="4"/>
        <end position="49"/>
    </location>
</feature>
<name>A0A553C740_9FLAO</name>
<organism evidence="4 5">
    <name type="scientific">Flavobacterium franklandianum</name>
    <dbReference type="NCBI Taxonomy" id="2594430"/>
    <lineage>
        <taxon>Bacteria</taxon>
        <taxon>Pseudomonadati</taxon>
        <taxon>Bacteroidota</taxon>
        <taxon>Flavobacteriia</taxon>
        <taxon>Flavobacteriales</taxon>
        <taxon>Flavobacteriaceae</taxon>
        <taxon>Flavobacterium</taxon>
    </lineage>
</organism>
<keyword evidence="1" id="KW-0175">Coiled coil</keyword>
<comment type="caution">
    <text evidence="4">The sequence shown here is derived from an EMBL/GenBank/DDBJ whole genome shotgun (WGS) entry which is preliminary data.</text>
</comment>
<gene>
    <name evidence="4" type="ORF">FNW17_13965</name>
</gene>
<evidence type="ECO:0000256" key="2">
    <source>
        <dbReference type="SAM" id="Phobius"/>
    </source>
</evidence>
<dbReference type="Proteomes" id="UP000318585">
    <property type="component" value="Unassembled WGS sequence"/>
</dbReference>
<dbReference type="InterPro" id="IPR025640">
    <property type="entry name" value="GYF_2"/>
</dbReference>
<dbReference type="EMBL" id="VJZR01000015">
    <property type="protein sequence ID" value="TRX16340.1"/>
    <property type="molecule type" value="Genomic_DNA"/>
</dbReference>
<reference evidence="4 5" key="1">
    <citation type="submission" date="2019-07" db="EMBL/GenBank/DDBJ databases">
        <title>Novel species of Flavobacterium.</title>
        <authorList>
            <person name="Liu Q."/>
            <person name="Xin Y.-H."/>
        </authorList>
    </citation>
    <scope>NUCLEOTIDE SEQUENCE [LARGE SCALE GENOMIC DNA]</scope>
    <source>
        <strain evidence="4 5">LB3P56</strain>
    </source>
</reference>
<evidence type="ECO:0000313" key="5">
    <source>
        <dbReference type="Proteomes" id="UP000318585"/>
    </source>
</evidence>